<gene>
    <name evidence="4" type="ORF">LB452_06615</name>
</gene>
<comment type="caution">
    <text evidence="4">The sequence shown here is derived from an EMBL/GenBank/DDBJ whole genome shotgun (WGS) entry which is preliminary data.</text>
</comment>
<feature type="chain" id="PRO_5046938264" evidence="2">
    <location>
        <begin position="16"/>
        <end position="178"/>
    </location>
</feature>
<proteinExistence type="inferred from homology"/>
<evidence type="ECO:0000313" key="5">
    <source>
        <dbReference type="Proteomes" id="UP001199314"/>
    </source>
</evidence>
<sequence>MKTLMFCFIITIAMAQDFTIYDFTTSQDLKDWQIVNDGVMGGLSQSSISLGEEGNAVFAGNVSLENNGGFASVRHETNISNVQNYSHVNLRVKGKPSTYQFRIKKSQNDSHSYIQEFKVTSEWQTIQLKLSSFYPRFRGRSLNLSDFEADVIREVAILIGNGKKEEFKLEIDKIYLSK</sequence>
<organism evidence="4 5">
    <name type="scientific">Psychroflexus longus</name>
    <dbReference type="NCBI Taxonomy" id="2873596"/>
    <lineage>
        <taxon>Bacteria</taxon>
        <taxon>Pseudomonadati</taxon>
        <taxon>Bacteroidota</taxon>
        <taxon>Flavobacteriia</taxon>
        <taxon>Flavobacteriales</taxon>
        <taxon>Flavobacteriaceae</taxon>
        <taxon>Psychroflexus</taxon>
    </lineage>
</organism>
<dbReference type="RefSeq" id="WP_224460943.1">
    <property type="nucleotide sequence ID" value="NZ_JAIQZE010000005.1"/>
</dbReference>
<keyword evidence="5" id="KW-1185">Reference proteome</keyword>
<dbReference type="EMBL" id="JAIQZE010000005">
    <property type="protein sequence ID" value="MBZ9778592.1"/>
    <property type="molecule type" value="Genomic_DNA"/>
</dbReference>
<dbReference type="SUPFAM" id="SSF49785">
    <property type="entry name" value="Galactose-binding domain-like"/>
    <property type="match status" value="1"/>
</dbReference>
<evidence type="ECO:0000256" key="2">
    <source>
        <dbReference type="SAM" id="SignalP"/>
    </source>
</evidence>
<evidence type="ECO:0000259" key="3">
    <source>
        <dbReference type="Pfam" id="PF08547"/>
    </source>
</evidence>
<evidence type="ECO:0000256" key="1">
    <source>
        <dbReference type="ARBA" id="ARBA00007884"/>
    </source>
</evidence>
<dbReference type="Gene3D" id="2.60.120.430">
    <property type="entry name" value="Galactose-binding lectin"/>
    <property type="match status" value="1"/>
</dbReference>
<dbReference type="InterPro" id="IPR013857">
    <property type="entry name" value="NADH-UbQ_OxRdtase-assoc_prot30"/>
</dbReference>
<keyword evidence="2" id="KW-0732">Signal</keyword>
<dbReference type="Proteomes" id="UP001199314">
    <property type="component" value="Unassembled WGS sequence"/>
</dbReference>
<dbReference type="PANTHER" id="PTHR13194">
    <property type="entry name" value="COMPLEX I INTERMEDIATE-ASSOCIATED PROTEIN 30"/>
    <property type="match status" value="1"/>
</dbReference>
<evidence type="ECO:0000313" key="4">
    <source>
        <dbReference type="EMBL" id="MBZ9778592.1"/>
    </source>
</evidence>
<dbReference type="InterPro" id="IPR039131">
    <property type="entry name" value="NDUFAF1"/>
</dbReference>
<accession>A0ABS7XKV5</accession>
<protein>
    <submittedName>
        <fullName evidence="4">CIA30 family protein</fullName>
    </submittedName>
</protein>
<feature type="domain" description="NADH:ubiquinone oxidoreductase intermediate-associated protein 30" evidence="3">
    <location>
        <begin position="21"/>
        <end position="171"/>
    </location>
</feature>
<dbReference type="Pfam" id="PF08547">
    <property type="entry name" value="CIA30"/>
    <property type="match status" value="1"/>
</dbReference>
<reference evidence="5" key="1">
    <citation type="submission" date="2023-07" db="EMBL/GenBank/DDBJ databases">
        <title>Novel species isolated from saline lakes on Tibetan Plateau.</title>
        <authorList>
            <person name="Lu H."/>
        </authorList>
    </citation>
    <scope>NUCLEOTIDE SEQUENCE [LARGE SCALE GENOMIC DNA]</scope>
    <source>
        <strain evidence="5">CAK8W</strain>
    </source>
</reference>
<dbReference type="InterPro" id="IPR008979">
    <property type="entry name" value="Galactose-bd-like_sf"/>
</dbReference>
<comment type="similarity">
    <text evidence="1">Belongs to the CIA30 family.</text>
</comment>
<feature type="signal peptide" evidence="2">
    <location>
        <begin position="1"/>
        <end position="15"/>
    </location>
</feature>
<dbReference type="PANTHER" id="PTHR13194:SF19">
    <property type="entry name" value="NAD(P)-BINDING ROSSMANN-FOLD SUPERFAMILY PROTEIN"/>
    <property type="match status" value="1"/>
</dbReference>
<name>A0ABS7XKV5_9FLAO</name>